<comment type="caution">
    <text evidence="2">The sequence shown here is derived from an EMBL/GenBank/DDBJ whole genome shotgun (WGS) entry which is preliminary data.</text>
</comment>
<name>A0ABS5K2E4_9BACT</name>
<sequence>MSGDTLANFKDKIRKPLTSNEIKLHLEGKHFIGIYPLLEDNTSWFLVTDFDKENWKEEFALFQKNVMNIALLHILNVHNLVKMLMFRSFFKNHYLKLR</sequence>
<evidence type="ECO:0000313" key="2">
    <source>
        <dbReference type="EMBL" id="MBS2100846.1"/>
    </source>
</evidence>
<proteinExistence type="predicted"/>
<keyword evidence="3" id="KW-1185">Reference proteome</keyword>
<evidence type="ECO:0000313" key="3">
    <source>
        <dbReference type="Proteomes" id="UP000708576"/>
    </source>
</evidence>
<dbReference type="RefSeq" id="WP_212219497.1">
    <property type="nucleotide sequence ID" value="NZ_JAGUCO010000030.1"/>
</dbReference>
<feature type="domain" description="TOTE conflict system primase" evidence="1">
    <location>
        <begin position="7"/>
        <end position="90"/>
    </location>
</feature>
<accession>A0ABS5K2E4</accession>
<reference evidence="2 3" key="1">
    <citation type="journal article" date="2015" name="Int. J. Syst. Evol. Microbiol.">
        <title>Carboxylicivirga linearis sp. nov., isolated from a sea cucumber culture pond.</title>
        <authorList>
            <person name="Wang F.Q."/>
            <person name="Zhou Y.X."/>
            <person name="Lin X.Z."/>
            <person name="Chen G.J."/>
            <person name="Du Z.J."/>
        </authorList>
    </citation>
    <scope>NUCLEOTIDE SEQUENCE [LARGE SCALE GENOMIC DNA]</scope>
    <source>
        <strain evidence="2 3">FB218</strain>
    </source>
</reference>
<evidence type="ECO:0000259" key="1">
    <source>
        <dbReference type="Pfam" id="PF22548"/>
    </source>
</evidence>
<gene>
    <name evidence="2" type="ORF">KEM10_21345</name>
</gene>
<dbReference type="InterPro" id="IPR054347">
    <property type="entry name" value="TOTE_primase"/>
</dbReference>
<dbReference type="Proteomes" id="UP000708576">
    <property type="component" value="Unassembled WGS sequence"/>
</dbReference>
<protein>
    <recommendedName>
        <fullName evidence="1">TOTE conflict system primase domain-containing protein</fullName>
    </recommendedName>
</protein>
<organism evidence="2 3">
    <name type="scientific">Carboxylicivirga linearis</name>
    <dbReference type="NCBI Taxonomy" id="1628157"/>
    <lineage>
        <taxon>Bacteria</taxon>
        <taxon>Pseudomonadati</taxon>
        <taxon>Bacteroidota</taxon>
        <taxon>Bacteroidia</taxon>
        <taxon>Marinilabiliales</taxon>
        <taxon>Marinilabiliaceae</taxon>
        <taxon>Carboxylicivirga</taxon>
    </lineage>
</organism>
<dbReference type="EMBL" id="JAGUCO010000030">
    <property type="protein sequence ID" value="MBS2100846.1"/>
    <property type="molecule type" value="Genomic_DNA"/>
</dbReference>
<dbReference type="Pfam" id="PF22548">
    <property type="entry name" value="AEP-TOTE"/>
    <property type="match status" value="1"/>
</dbReference>